<protein>
    <submittedName>
        <fullName evidence="1">Uncharacterized protein</fullName>
    </submittedName>
</protein>
<keyword evidence="2" id="KW-1185">Reference proteome</keyword>
<gene>
    <name evidence="1" type="ORF">CSSPJE1EN1_LOCUS13770</name>
</gene>
<evidence type="ECO:0000313" key="1">
    <source>
        <dbReference type="EMBL" id="CAK9268292.1"/>
    </source>
</evidence>
<evidence type="ECO:0000313" key="2">
    <source>
        <dbReference type="Proteomes" id="UP001497444"/>
    </source>
</evidence>
<sequence length="83" mass="9633">MNNYKTWVVENLESISLKKCVNLPMLSQINSKGFRNLRLIDLTEASPTIVKNCIQGRNLNNVKWLCLKKCMIQKLPSNLFYCL</sequence>
<name>A0ABP0WPE5_9BRYO</name>
<reference evidence="1 2" key="1">
    <citation type="submission" date="2024-02" db="EMBL/GenBank/DDBJ databases">
        <authorList>
            <consortium name="ELIXIR-Norway"/>
            <consortium name="Elixir Norway"/>
        </authorList>
    </citation>
    <scope>NUCLEOTIDE SEQUENCE [LARGE SCALE GENOMIC DNA]</scope>
</reference>
<organism evidence="1 2">
    <name type="scientific">Sphagnum jensenii</name>
    <dbReference type="NCBI Taxonomy" id="128206"/>
    <lineage>
        <taxon>Eukaryota</taxon>
        <taxon>Viridiplantae</taxon>
        <taxon>Streptophyta</taxon>
        <taxon>Embryophyta</taxon>
        <taxon>Bryophyta</taxon>
        <taxon>Sphagnophytina</taxon>
        <taxon>Sphagnopsida</taxon>
        <taxon>Sphagnales</taxon>
        <taxon>Sphagnaceae</taxon>
        <taxon>Sphagnum</taxon>
    </lineage>
</organism>
<dbReference type="EMBL" id="OZ020097">
    <property type="protein sequence ID" value="CAK9268292.1"/>
    <property type="molecule type" value="Genomic_DNA"/>
</dbReference>
<accession>A0ABP0WPE5</accession>
<proteinExistence type="predicted"/>
<dbReference type="Proteomes" id="UP001497444">
    <property type="component" value="Chromosome 2"/>
</dbReference>